<sequence length="54" mass="6089">MKISSRFTTPKFITTLRKAVKFSGSEDESHIAIEPVDEGEFVTTVSSAEILFFY</sequence>
<organism evidence="1 2">
    <name type="scientific">Trifolium medium</name>
    <dbReference type="NCBI Taxonomy" id="97028"/>
    <lineage>
        <taxon>Eukaryota</taxon>
        <taxon>Viridiplantae</taxon>
        <taxon>Streptophyta</taxon>
        <taxon>Embryophyta</taxon>
        <taxon>Tracheophyta</taxon>
        <taxon>Spermatophyta</taxon>
        <taxon>Magnoliopsida</taxon>
        <taxon>eudicotyledons</taxon>
        <taxon>Gunneridae</taxon>
        <taxon>Pentapetalae</taxon>
        <taxon>rosids</taxon>
        <taxon>fabids</taxon>
        <taxon>Fabales</taxon>
        <taxon>Fabaceae</taxon>
        <taxon>Papilionoideae</taxon>
        <taxon>50 kb inversion clade</taxon>
        <taxon>NPAAA clade</taxon>
        <taxon>Hologalegina</taxon>
        <taxon>IRL clade</taxon>
        <taxon>Trifolieae</taxon>
        <taxon>Trifolium</taxon>
    </lineage>
</organism>
<feature type="non-terminal residue" evidence="1">
    <location>
        <position position="54"/>
    </location>
</feature>
<name>A0A392TF85_9FABA</name>
<dbReference type="EMBL" id="LXQA010553458">
    <property type="protein sequence ID" value="MCI58890.1"/>
    <property type="molecule type" value="Genomic_DNA"/>
</dbReference>
<keyword evidence="2" id="KW-1185">Reference proteome</keyword>
<evidence type="ECO:0000313" key="2">
    <source>
        <dbReference type="Proteomes" id="UP000265520"/>
    </source>
</evidence>
<accession>A0A392TF85</accession>
<dbReference type="Proteomes" id="UP000265520">
    <property type="component" value="Unassembled WGS sequence"/>
</dbReference>
<proteinExistence type="predicted"/>
<evidence type="ECO:0000313" key="1">
    <source>
        <dbReference type="EMBL" id="MCI58890.1"/>
    </source>
</evidence>
<comment type="caution">
    <text evidence="1">The sequence shown here is derived from an EMBL/GenBank/DDBJ whole genome shotgun (WGS) entry which is preliminary data.</text>
</comment>
<reference evidence="1 2" key="1">
    <citation type="journal article" date="2018" name="Front. Plant Sci.">
        <title>Red Clover (Trifolium pratense) and Zigzag Clover (T. medium) - A Picture of Genomic Similarities and Differences.</title>
        <authorList>
            <person name="Dluhosova J."/>
            <person name="Istvanek J."/>
            <person name="Nedelnik J."/>
            <person name="Repkova J."/>
        </authorList>
    </citation>
    <scope>NUCLEOTIDE SEQUENCE [LARGE SCALE GENOMIC DNA]</scope>
    <source>
        <strain evidence="2">cv. 10/8</strain>
        <tissue evidence="1">Leaf</tissue>
    </source>
</reference>
<protein>
    <submittedName>
        <fullName evidence="1">Uncharacterized protein</fullName>
    </submittedName>
</protein>
<dbReference type="AlphaFoldDB" id="A0A392TF85"/>